<dbReference type="OrthoDB" id="4584900at2759"/>
<organism evidence="2 3">
    <name type="scientific">Collybia nuda</name>
    <dbReference type="NCBI Taxonomy" id="64659"/>
    <lineage>
        <taxon>Eukaryota</taxon>
        <taxon>Fungi</taxon>
        <taxon>Dikarya</taxon>
        <taxon>Basidiomycota</taxon>
        <taxon>Agaricomycotina</taxon>
        <taxon>Agaricomycetes</taxon>
        <taxon>Agaricomycetidae</taxon>
        <taxon>Agaricales</taxon>
        <taxon>Tricholomatineae</taxon>
        <taxon>Clitocybaceae</taxon>
        <taxon>Collybia</taxon>
    </lineage>
</organism>
<dbReference type="AlphaFoldDB" id="A0A9P5Y1L2"/>
<feature type="chain" id="PRO_5040217807" description="Secreted protein" evidence="1">
    <location>
        <begin position="24"/>
        <end position="259"/>
    </location>
</feature>
<evidence type="ECO:0000313" key="3">
    <source>
        <dbReference type="Proteomes" id="UP000807353"/>
    </source>
</evidence>
<evidence type="ECO:0008006" key="4">
    <source>
        <dbReference type="Google" id="ProtNLM"/>
    </source>
</evidence>
<keyword evidence="3" id="KW-1185">Reference proteome</keyword>
<dbReference type="Proteomes" id="UP000807353">
    <property type="component" value="Unassembled WGS sequence"/>
</dbReference>
<protein>
    <recommendedName>
        <fullName evidence="4">Secreted protein</fullName>
    </recommendedName>
</protein>
<comment type="caution">
    <text evidence="2">The sequence shown here is derived from an EMBL/GenBank/DDBJ whole genome shotgun (WGS) entry which is preliminary data.</text>
</comment>
<dbReference type="EMBL" id="MU150312">
    <property type="protein sequence ID" value="KAF9459661.1"/>
    <property type="molecule type" value="Genomic_DNA"/>
</dbReference>
<sequence>MKIIHLAVSFLLLFTTLVPSSFASKLEDDSAELIDGYTPAEVQRNAQRKALGMPPIPPRAQRKKPVKKLAGKVGARAGGKMTPFSIPNQSSTGYIAVHEDNVAGPLLGYLNAHRLVQNTNEASAYKYKTTGSLMEIHAVNSDERMCVTTGLYGQALGLGKKNFHMARHTRHSTAEGAIPYHDRNAAVYLETTVYSIDSPTGEIGVAWVNPDGSHPPIQIALREERLYYTGDFSSFRDYLGDDDAVPVVFKWIQSQGANL</sequence>
<proteinExistence type="predicted"/>
<gene>
    <name evidence="2" type="ORF">BDZ94DRAFT_1324618</name>
</gene>
<name>A0A9P5Y1L2_9AGAR</name>
<reference evidence="2" key="1">
    <citation type="submission" date="2020-11" db="EMBL/GenBank/DDBJ databases">
        <authorList>
            <consortium name="DOE Joint Genome Institute"/>
            <person name="Ahrendt S."/>
            <person name="Riley R."/>
            <person name="Andreopoulos W."/>
            <person name="Labutti K."/>
            <person name="Pangilinan J."/>
            <person name="Ruiz-Duenas F.J."/>
            <person name="Barrasa J.M."/>
            <person name="Sanchez-Garcia M."/>
            <person name="Camarero S."/>
            <person name="Miyauchi S."/>
            <person name="Serrano A."/>
            <person name="Linde D."/>
            <person name="Babiker R."/>
            <person name="Drula E."/>
            <person name="Ayuso-Fernandez I."/>
            <person name="Pacheco R."/>
            <person name="Padilla G."/>
            <person name="Ferreira P."/>
            <person name="Barriuso J."/>
            <person name="Kellner H."/>
            <person name="Castanera R."/>
            <person name="Alfaro M."/>
            <person name="Ramirez L."/>
            <person name="Pisabarro A.G."/>
            <person name="Kuo A."/>
            <person name="Tritt A."/>
            <person name="Lipzen A."/>
            <person name="He G."/>
            <person name="Yan M."/>
            <person name="Ng V."/>
            <person name="Cullen D."/>
            <person name="Martin F."/>
            <person name="Rosso M.-N."/>
            <person name="Henrissat B."/>
            <person name="Hibbett D."/>
            <person name="Martinez A.T."/>
            <person name="Grigoriev I.V."/>
        </authorList>
    </citation>
    <scope>NUCLEOTIDE SEQUENCE</scope>
    <source>
        <strain evidence="2">CBS 247.69</strain>
    </source>
</reference>
<keyword evidence="1" id="KW-0732">Signal</keyword>
<evidence type="ECO:0000256" key="1">
    <source>
        <dbReference type="SAM" id="SignalP"/>
    </source>
</evidence>
<accession>A0A9P5Y1L2</accession>
<evidence type="ECO:0000313" key="2">
    <source>
        <dbReference type="EMBL" id="KAF9459661.1"/>
    </source>
</evidence>
<feature type="signal peptide" evidence="1">
    <location>
        <begin position="1"/>
        <end position="23"/>
    </location>
</feature>